<keyword evidence="1" id="KW-1133">Transmembrane helix</keyword>
<protein>
    <submittedName>
        <fullName evidence="2">Uncharacterized protein</fullName>
    </submittedName>
</protein>
<organism evidence="2 3">
    <name type="scientific">Paractinoplanes deccanensis</name>
    <dbReference type="NCBI Taxonomy" id="113561"/>
    <lineage>
        <taxon>Bacteria</taxon>
        <taxon>Bacillati</taxon>
        <taxon>Actinomycetota</taxon>
        <taxon>Actinomycetes</taxon>
        <taxon>Micromonosporales</taxon>
        <taxon>Micromonosporaceae</taxon>
        <taxon>Paractinoplanes</taxon>
    </lineage>
</organism>
<keyword evidence="1" id="KW-0472">Membrane</keyword>
<name>A0ABQ3XZK7_9ACTN</name>
<keyword evidence="3" id="KW-1185">Reference proteome</keyword>
<evidence type="ECO:0000313" key="3">
    <source>
        <dbReference type="Proteomes" id="UP000609879"/>
    </source>
</evidence>
<accession>A0ABQ3XZK7</accession>
<gene>
    <name evidence="2" type="ORF">Ade02nite_17950</name>
</gene>
<proteinExistence type="predicted"/>
<keyword evidence="1" id="KW-0812">Transmembrane</keyword>
<evidence type="ECO:0000256" key="1">
    <source>
        <dbReference type="SAM" id="Phobius"/>
    </source>
</evidence>
<evidence type="ECO:0000313" key="2">
    <source>
        <dbReference type="EMBL" id="GID73154.1"/>
    </source>
</evidence>
<dbReference type="Pfam" id="PF19744">
    <property type="entry name" value="DUF6232"/>
    <property type="match status" value="1"/>
</dbReference>
<dbReference type="RefSeq" id="WP_203761085.1">
    <property type="nucleotide sequence ID" value="NZ_BAAABO010000029.1"/>
</dbReference>
<dbReference type="Proteomes" id="UP000609879">
    <property type="component" value="Unassembled WGS sequence"/>
</dbReference>
<dbReference type="EMBL" id="BOMI01000030">
    <property type="protein sequence ID" value="GID73154.1"/>
    <property type="molecule type" value="Genomic_DNA"/>
</dbReference>
<feature type="transmembrane region" description="Helical" evidence="1">
    <location>
        <begin position="74"/>
        <end position="94"/>
    </location>
</feature>
<feature type="transmembrane region" description="Helical" evidence="1">
    <location>
        <begin position="47"/>
        <end position="68"/>
    </location>
</feature>
<dbReference type="InterPro" id="IPR045629">
    <property type="entry name" value="DUF6232"/>
</dbReference>
<reference evidence="2 3" key="1">
    <citation type="submission" date="2021-01" db="EMBL/GenBank/DDBJ databases">
        <title>Whole genome shotgun sequence of Actinoplanes deccanensis NBRC 13994.</title>
        <authorList>
            <person name="Komaki H."/>
            <person name="Tamura T."/>
        </authorList>
    </citation>
    <scope>NUCLEOTIDE SEQUENCE [LARGE SCALE GENOMIC DNA]</scope>
    <source>
        <strain evidence="2 3">NBRC 13994</strain>
    </source>
</reference>
<comment type="caution">
    <text evidence="2">The sequence shown here is derived from an EMBL/GenBank/DDBJ whole genome shotgun (WGS) entry which is preliminary data.</text>
</comment>
<sequence length="140" mass="14941">MARTYYRGPDAVVTSDRFVWLAQPECTFALRELHRAGVVRAAPSASAGVRAVVAASLVAAVAAVGVAVAVRATWMWAVAGAVVVVAAGVGWGGWRRRAHRWEIHASYRGADVVVYASADERVFHQVARALGRSIESQSAR</sequence>